<organism evidence="15 16">
    <name type="scientific">Trichoderma asperellum (strain ATCC 204424 / CBS 433.97 / NBRC 101777)</name>
    <dbReference type="NCBI Taxonomy" id="1042311"/>
    <lineage>
        <taxon>Eukaryota</taxon>
        <taxon>Fungi</taxon>
        <taxon>Dikarya</taxon>
        <taxon>Ascomycota</taxon>
        <taxon>Pezizomycotina</taxon>
        <taxon>Sordariomycetes</taxon>
        <taxon>Hypocreomycetidae</taxon>
        <taxon>Hypocreales</taxon>
        <taxon>Hypocreaceae</taxon>
        <taxon>Trichoderma</taxon>
    </lineage>
</organism>
<accession>A0A2T3Z4X7</accession>
<evidence type="ECO:0000256" key="4">
    <source>
        <dbReference type="ARBA" id="ARBA00009743"/>
    </source>
</evidence>
<dbReference type="Pfam" id="PF16499">
    <property type="entry name" value="Melibiase_2"/>
    <property type="match status" value="1"/>
</dbReference>
<gene>
    <name evidence="15" type="ORF">M441DRAFT_47755</name>
</gene>
<protein>
    <recommendedName>
        <fullName evidence="5 12">Alpha-galactosidase</fullName>
        <ecNumber evidence="5 12">3.2.1.22</ecNumber>
    </recommendedName>
    <alternativeName>
        <fullName evidence="12">Melibiase</fullName>
    </alternativeName>
</protein>
<evidence type="ECO:0000256" key="6">
    <source>
        <dbReference type="ARBA" id="ARBA00022525"/>
    </source>
</evidence>
<feature type="chain" id="PRO_5015449628" description="Alpha-galactosidase" evidence="13">
    <location>
        <begin position="20"/>
        <end position="516"/>
    </location>
</feature>
<keyword evidence="8 12" id="KW-0378">Hydrolase</keyword>
<dbReference type="PRINTS" id="PR00740">
    <property type="entry name" value="GLHYDRLASE27"/>
</dbReference>
<dbReference type="GO" id="GO:0005995">
    <property type="term" value="P:melibiose catabolic process"/>
    <property type="evidence" value="ECO:0007669"/>
    <property type="project" value="UniProtKB-ARBA"/>
</dbReference>
<dbReference type="Gene3D" id="2.60.40.1180">
    <property type="entry name" value="Golgi alpha-mannosidase II"/>
    <property type="match status" value="1"/>
</dbReference>
<dbReference type="AlphaFoldDB" id="A0A2T3Z4X7"/>
<feature type="signal peptide" evidence="13">
    <location>
        <begin position="1"/>
        <end position="19"/>
    </location>
</feature>
<dbReference type="InterPro" id="IPR002241">
    <property type="entry name" value="Glyco_hydro_27"/>
</dbReference>
<dbReference type="Proteomes" id="UP000240493">
    <property type="component" value="Unassembled WGS sequence"/>
</dbReference>
<evidence type="ECO:0000256" key="8">
    <source>
        <dbReference type="ARBA" id="ARBA00022801"/>
    </source>
</evidence>
<comment type="subcellular location">
    <subcellularLocation>
        <location evidence="3">Secreted</location>
    </subcellularLocation>
</comment>
<comment type="catalytic activity">
    <reaction evidence="1 12">
        <text>Hydrolysis of terminal, non-reducing alpha-D-galactose residues in alpha-D-galactosides, including galactose oligosaccharides, galactomannans and galactolipids.</text>
        <dbReference type="EC" id="3.2.1.22"/>
    </reaction>
</comment>
<dbReference type="EC" id="3.2.1.22" evidence="5 12"/>
<feature type="domain" description="Alpha galactosidase C-terminal" evidence="14">
    <location>
        <begin position="360"/>
        <end position="421"/>
    </location>
</feature>
<dbReference type="PROSITE" id="PS00512">
    <property type="entry name" value="ALPHA_GALACTOSIDASE"/>
    <property type="match status" value="1"/>
</dbReference>
<proteinExistence type="inferred from homology"/>
<keyword evidence="10" id="KW-0325">Glycoprotein</keyword>
<sequence>MRFPKQGLLVALSASGVRAARNGLARTPQMGWNNWNTFACSVSSTLLLDTSKLLTEYGLQDLGYKYVVLDDCWSSGRDDNGKLVADTTKFPDGMGAVADALHEQGFLFGMYSSAGEMTCARYVSGVETQGEKRLLMSNGGNIAGSLDYEDADAQSFADWGVDYLKYDNCYHMGRFGTPLISFNRFNAMAEAIKKTGRSILYSLCSWGEDYVHTWGGSIANSWRISGDIYDSFARPDDLCSCTNAADPACIAPGTHCSVLAIINKVAPYIDRGLPGGWNDLDMLEVGHGGMTEEEYKAHFSMWAALKSPLLLGNDLRSMTASSLAIINNPAIIALNQDPRGRAVQRILRDLDVPVDRYGVGEAQVWSGPLANGDQVVIFFNAADADLDMAASLEDVFIMDGVGTAPQIQQDWAIHDLWGSTGSRMSTADAQALLDAKGADARRTFLQTKVDWYNATEVPYAEGLNRRDPRLFGERIGTVEAGGEIKVRVQRHSAKVFRLQSISGQDSVRKSLLRDEL</sequence>
<evidence type="ECO:0000256" key="5">
    <source>
        <dbReference type="ARBA" id="ARBA00012755"/>
    </source>
</evidence>
<comment type="function">
    <text evidence="2">Hydrolyzes a variety of simple alpha-D-galactoside as well as more complex molecules such as oligosaccharides and polysaccharides.</text>
</comment>
<evidence type="ECO:0000256" key="1">
    <source>
        <dbReference type="ARBA" id="ARBA00001255"/>
    </source>
</evidence>
<keyword evidence="6" id="KW-0964">Secreted</keyword>
<keyword evidence="7 13" id="KW-0732">Signal</keyword>
<name>A0A2T3Z4X7_TRIA4</name>
<dbReference type="PRINTS" id="PR00748">
    <property type="entry name" value="MELIBIASE"/>
</dbReference>
<evidence type="ECO:0000256" key="2">
    <source>
        <dbReference type="ARBA" id="ARBA00003969"/>
    </source>
</evidence>
<reference evidence="15 16" key="1">
    <citation type="submission" date="2016-07" db="EMBL/GenBank/DDBJ databases">
        <title>Multiple horizontal gene transfer events from other fungi enriched the ability of initially mycotrophic Trichoderma (Ascomycota) to feed on dead plant biomass.</title>
        <authorList>
            <consortium name="DOE Joint Genome Institute"/>
            <person name="Aerts A."/>
            <person name="Atanasova L."/>
            <person name="Chenthamara K."/>
            <person name="Zhang J."/>
            <person name="Grujic M."/>
            <person name="Henrissat B."/>
            <person name="Kuo A."/>
            <person name="Salamov A."/>
            <person name="Lipzen A."/>
            <person name="Labutti K."/>
            <person name="Barry K."/>
            <person name="Miao Y."/>
            <person name="Rahimi M.J."/>
            <person name="Shen Q."/>
            <person name="Grigoriev I.V."/>
            <person name="Kubicek C.P."/>
            <person name="Druzhinina I.S."/>
        </authorList>
    </citation>
    <scope>NUCLEOTIDE SEQUENCE [LARGE SCALE GENOMIC DNA]</scope>
    <source>
        <strain evidence="15 16">CBS 433.97</strain>
    </source>
</reference>
<dbReference type="SUPFAM" id="SSF51011">
    <property type="entry name" value="Glycosyl hydrolase domain"/>
    <property type="match status" value="1"/>
</dbReference>
<dbReference type="GO" id="GO:0005576">
    <property type="term" value="C:extracellular region"/>
    <property type="evidence" value="ECO:0007669"/>
    <property type="project" value="UniProtKB-SubCell"/>
</dbReference>
<dbReference type="InterPro" id="IPR017853">
    <property type="entry name" value="GH"/>
</dbReference>
<comment type="similarity">
    <text evidence="4 12">Belongs to the glycosyl hydrolase 27 family.</text>
</comment>
<dbReference type="Gene3D" id="3.20.20.70">
    <property type="entry name" value="Aldolase class I"/>
    <property type="match status" value="1"/>
</dbReference>
<dbReference type="FunFam" id="3.20.20.70:FF:000202">
    <property type="entry name" value="Alpha-galactosidase"/>
    <property type="match status" value="1"/>
</dbReference>
<evidence type="ECO:0000256" key="13">
    <source>
        <dbReference type="SAM" id="SignalP"/>
    </source>
</evidence>
<evidence type="ECO:0000256" key="7">
    <source>
        <dbReference type="ARBA" id="ARBA00022729"/>
    </source>
</evidence>
<evidence type="ECO:0000313" key="16">
    <source>
        <dbReference type="Proteomes" id="UP000240493"/>
    </source>
</evidence>
<dbReference type="CDD" id="cd14792">
    <property type="entry name" value="GH27"/>
    <property type="match status" value="1"/>
</dbReference>
<dbReference type="InterPro" id="IPR041233">
    <property type="entry name" value="Melibiase_C"/>
</dbReference>
<dbReference type="PANTHER" id="PTHR11452">
    <property type="entry name" value="ALPHA-GALACTOSIDASE/ALPHA-N-ACETYLGALACTOSAMINIDASE"/>
    <property type="match status" value="1"/>
</dbReference>
<keyword evidence="9 12" id="KW-1015">Disulfide bond</keyword>
<keyword evidence="11 12" id="KW-0326">Glycosidase</keyword>
<dbReference type="InterPro" id="IPR013785">
    <property type="entry name" value="Aldolase_TIM"/>
</dbReference>
<dbReference type="GO" id="GO:0004557">
    <property type="term" value="F:alpha-galactosidase activity"/>
    <property type="evidence" value="ECO:0007669"/>
    <property type="project" value="UniProtKB-EC"/>
</dbReference>
<dbReference type="Pfam" id="PF17801">
    <property type="entry name" value="Melibiase_C"/>
    <property type="match status" value="1"/>
</dbReference>
<evidence type="ECO:0000256" key="10">
    <source>
        <dbReference type="ARBA" id="ARBA00023180"/>
    </source>
</evidence>
<evidence type="ECO:0000256" key="12">
    <source>
        <dbReference type="RuleBase" id="RU361168"/>
    </source>
</evidence>
<dbReference type="OrthoDB" id="5795902at2759"/>
<dbReference type="InterPro" id="IPR006215">
    <property type="entry name" value="Glyco_hydro_melibiase"/>
</dbReference>
<dbReference type="STRING" id="1042311.A0A2T3Z4X7"/>
<dbReference type="SUPFAM" id="SSF51445">
    <property type="entry name" value="(Trans)glycosidases"/>
    <property type="match status" value="1"/>
</dbReference>
<evidence type="ECO:0000256" key="3">
    <source>
        <dbReference type="ARBA" id="ARBA00004613"/>
    </source>
</evidence>
<dbReference type="PANTHER" id="PTHR11452:SF75">
    <property type="entry name" value="ALPHA-GALACTOSIDASE MEL1"/>
    <property type="match status" value="1"/>
</dbReference>
<evidence type="ECO:0000259" key="14">
    <source>
        <dbReference type="Pfam" id="PF17801"/>
    </source>
</evidence>
<evidence type="ECO:0000313" key="15">
    <source>
        <dbReference type="EMBL" id="PTB39863.1"/>
    </source>
</evidence>
<evidence type="ECO:0000256" key="11">
    <source>
        <dbReference type="ARBA" id="ARBA00023295"/>
    </source>
</evidence>
<dbReference type="EMBL" id="KZ679263">
    <property type="protein sequence ID" value="PTB39863.1"/>
    <property type="molecule type" value="Genomic_DNA"/>
</dbReference>
<dbReference type="InterPro" id="IPR013780">
    <property type="entry name" value="Glyco_hydro_b"/>
</dbReference>
<dbReference type="InterPro" id="IPR000111">
    <property type="entry name" value="Glyco_hydro_27/36_CS"/>
</dbReference>
<keyword evidence="16" id="KW-1185">Reference proteome</keyword>
<evidence type="ECO:0000256" key="9">
    <source>
        <dbReference type="ARBA" id="ARBA00023157"/>
    </source>
</evidence>